<reference evidence="5" key="1">
    <citation type="submission" date="2015-07" db="EMBL/GenBank/DDBJ databases">
        <title>Fjat-10053 dsm26.</title>
        <authorList>
            <person name="Liu B."/>
            <person name="Wang J."/>
            <person name="Zhu Y."/>
            <person name="Liu G."/>
            <person name="Chen Q."/>
            <person name="Chen Z."/>
            <person name="Lan J."/>
            <person name="Che J."/>
            <person name="Ge C."/>
            <person name="Shi H."/>
            <person name="Pan Z."/>
            <person name="Liu X."/>
        </authorList>
    </citation>
    <scope>NUCLEOTIDE SEQUENCE [LARGE SCALE GENOMIC DNA]</scope>
    <source>
        <strain evidence="5">DSM 26</strain>
    </source>
</reference>
<proteinExistence type="predicted"/>
<feature type="domain" description="MurNAc-LAA" evidence="3">
    <location>
        <begin position="119"/>
        <end position="230"/>
    </location>
</feature>
<evidence type="ECO:0000313" key="4">
    <source>
        <dbReference type="EMBL" id="KNE22590.1"/>
    </source>
</evidence>
<feature type="transmembrane region" description="Helical" evidence="2">
    <location>
        <begin position="7"/>
        <end position="25"/>
    </location>
</feature>
<dbReference type="InterPro" id="IPR002508">
    <property type="entry name" value="MurNAc-LAA_cat"/>
</dbReference>
<dbReference type="EMBL" id="LGTO01000001">
    <property type="protein sequence ID" value="KNE22590.1"/>
    <property type="molecule type" value="Genomic_DNA"/>
</dbReference>
<keyword evidence="1" id="KW-0378">Hydrolase</keyword>
<dbReference type="OrthoDB" id="9806267at2"/>
<dbReference type="PATRIC" id="fig|1473.5.peg.43"/>
<dbReference type="GO" id="GO:0008745">
    <property type="term" value="F:N-acetylmuramoyl-L-alanine amidase activity"/>
    <property type="evidence" value="ECO:0007669"/>
    <property type="project" value="InterPro"/>
</dbReference>
<gene>
    <name evidence="4" type="ORF">AFK71_00035</name>
</gene>
<dbReference type="SMART" id="SM00646">
    <property type="entry name" value="Ami_3"/>
    <property type="match status" value="1"/>
</dbReference>
<protein>
    <submittedName>
        <fullName evidence="4">N-acetylmuramoyl-L-alanine amidase</fullName>
    </submittedName>
</protein>
<keyword evidence="5" id="KW-1185">Reference proteome</keyword>
<dbReference type="NCBIfam" id="TIGR02883">
    <property type="entry name" value="spore_cwlD"/>
    <property type="match status" value="1"/>
</dbReference>
<dbReference type="AlphaFoldDB" id="A0A0L0QV91"/>
<evidence type="ECO:0000259" key="3">
    <source>
        <dbReference type="SMART" id="SM00646"/>
    </source>
</evidence>
<keyword evidence="2" id="KW-1133">Transmembrane helix</keyword>
<evidence type="ECO:0000313" key="5">
    <source>
        <dbReference type="Proteomes" id="UP000036780"/>
    </source>
</evidence>
<organism evidence="4 5">
    <name type="scientific">Virgibacillus pantothenticus</name>
    <dbReference type="NCBI Taxonomy" id="1473"/>
    <lineage>
        <taxon>Bacteria</taxon>
        <taxon>Bacillati</taxon>
        <taxon>Bacillota</taxon>
        <taxon>Bacilli</taxon>
        <taxon>Bacillales</taxon>
        <taxon>Bacillaceae</taxon>
        <taxon>Virgibacillus</taxon>
    </lineage>
</organism>
<comment type="caution">
    <text evidence="4">The sequence shown here is derived from an EMBL/GenBank/DDBJ whole genome shotgun (WGS) entry which is preliminary data.</text>
</comment>
<dbReference type="GO" id="GO:0030288">
    <property type="term" value="C:outer membrane-bounded periplasmic space"/>
    <property type="evidence" value="ECO:0007669"/>
    <property type="project" value="TreeGrafter"/>
</dbReference>
<dbReference type="GeneID" id="66869029"/>
<dbReference type="InterPro" id="IPR050695">
    <property type="entry name" value="N-acetylmuramoyl_amidase_3"/>
</dbReference>
<dbReference type="InterPro" id="IPR014234">
    <property type="entry name" value="Spore_CwlD"/>
</dbReference>
<sequence>MKQWYKIVLWLVGVFVLGYLIQLPITNQLSFNVGSSFSLPLSGKTIVIDPGHGGPDGGAVGKDDTQEKDISLEVSKKVQKYLQQVGAIVYLTRETDKDLASPDVKGLSKRKSEDIRNRLAFINKKEADFFITLHLNALPSSKWRGAQTFYNPLKDENKHLAEMIQAELIRNLENTNRAALAINNVYLLKHAEVPGALVEIGFLSNAEERELLKDSDYQQKVAASIYKGILRYITEEIKDEGEES</sequence>
<keyword evidence="2" id="KW-0472">Membrane</keyword>
<dbReference type="SUPFAM" id="SSF53187">
    <property type="entry name" value="Zn-dependent exopeptidases"/>
    <property type="match status" value="1"/>
</dbReference>
<dbReference type="Gene3D" id="3.40.630.40">
    <property type="entry name" value="Zn-dependent exopeptidases"/>
    <property type="match status" value="1"/>
</dbReference>
<dbReference type="Proteomes" id="UP000036780">
    <property type="component" value="Unassembled WGS sequence"/>
</dbReference>
<evidence type="ECO:0000256" key="1">
    <source>
        <dbReference type="ARBA" id="ARBA00022801"/>
    </source>
</evidence>
<dbReference type="PANTHER" id="PTHR30404">
    <property type="entry name" value="N-ACETYLMURAMOYL-L-ALANINE AMIDASE"/>
    <property type="match status" value="1"/>
</dbReference>
<evidence type="ECO:0000256" key="2">
    <source>
        <dbReference type="SAM" id="Phobius"/>
    </source>
</evidence>
<dbReference type="GO" id="GO:0009253">
    <property type="term" value="P:peptidoglycan catabolic process"/>
    <property type="evidence" value="ECO:0007669"/>
    <property type="project" value="InterPro"/>
</dbReference>
<dbReference type="PANTHER" id="PTHR30404:SF0">
    <property type="entry name" value="N-ACETYLMURAMOYL-L-ALANINE AMIDASE AMIC"/>
    <property type="match status" value="1"/>
</dbReference>
<name>A0A0L0QV91_VIRPA</name>
<dbReference type="CDD" id="cd02696">
    <property type="entry name" value="MurNAc-LAA"/>
    <property type="match status" value="1"/>
</dbReference>
<dbReference type="RefSeq" id="WP_050349546.1">
    <property type="nucleotide sequence ID" value="NZ_BOSN01000011.1"/>
</dbReference>
<keyword evidence="2" id="KW-0812">Transmembrane</keyword>
<accession>A0A0L0QV91</accession>
<dbReference type="Pfam" id="PF01520">
    <property type="entry name" value="Amidase_3"/>
    <property type="match status" value="1"/>
</dbReference>